<keyword evidence="7" id="KW-1185">Reference proteome</keyword>
<dbReference type="Gene3D" id="3.40.50.12370">
    <property type="match status" value="1"/>
</dbReference>
<reference evidence="6 7" key="1">
    <citation type="submission" date="2023-09" db="EMBL/GenBank/DDBJ databases">
        <authorList>
            <person name="Rey-Velasco X."/>
        </authorList>
    </citation>
    <scope>NUCLEOTIDE SEQUENCE [LARGE SCALE GENOMIC DNA]</scope>
    <source>
        <strain evidence="6 7">W345</strain>
    </source>
</reference>
<comment type="caution">
    <text evidence="6">The sequence shown here is derived from an EMBL/GenBank/DDBJ whole genome shotgun (WGS) entry which is preliminary data.</text>
</comment>
<accession>A0ABU2WIQ2</accession>
<feature type="domain" description="UspA" evidence="5">
    <location>
        <begin position="4"/>
        <end position="134"/>
    </location>
</feature>
<proteinExistence type="inferred from homology"/>
<dbReference type="EMBL" id="JAVRIC010000010">
    <property type="protein sequence ID" value="MDT0497519.1"/>
    <property type="molecule type" value="Genomic_DNA"/>
</dbReference>
<evidence type="ECO:0000256" key="2">
    <source>
        <dbReference type="ARBA" id="ARBA00008791"/>
    </source>
</evidence>
<dbReference type="RefSeq" id="WP_311364910.1">
    <property type="nucleotide sequence ID" value="NZ_JAVRIC010000010.1"/>
</dbReference>
<comment type="subcellular location">
    <subcellularLocation>
        <location evidence="1">Cytoplasm</location>
    </subcellularLocation>
</comment>
<comment type="similarity">
    <text evidence="2">Belongs to the universal stress protein A family.</text>
</comment>
<evidence type="ECO:0000313" key="6">
    <source>
        <dbReference type="EMBL" id="MDT0497519.1"/>
    </source>
</evidence>
<dbReference type="Proteomes" id="UP001254608">
    <property type="component" value="Unassembled WGS sequence"/>
</dbReference>
<comment type="function">
    <text evidence="4">Required for resistance to DNA-damaging agents.</text>
</comment>
<evidence type="ECO:0000259" key="5">
    <source>
        <dbReference type="Pfam" id="PF00582"/>
    </source>
</evidence>
<dbReference type="PRINTS" id="PR01438">
    <property type="entry name" value="UNVRSLSTRESS"/>
</dbReference>
<dbReference type="Pfam" id="PF00582">
    <property type="entry name" value="Usp"/>
    <property type="match status" value="2"/>
</dbReference>
<dbReference type="InterPro" id="IPR006016">
    <property type="entry name" value="UspA"/>
</dbReference>
<dbReference type="PANTHER" id="PTHR47892:SF1">
    <property type="entry name" value="UNIVERSAL STRESS PROTEIN E"/>
    <property type="match status" value="1"/>
</dbReference>
<dbReference type="InterPro" id="IPR006015">
    <property type="entry name" value="Universal_stress_UspA"/>
</dbReference>
<evidence type="ECO:0000256" key="1">
    <source>
        <dbReference type="ARBA" id="ARBA00004496"/>
    </source>
</evidence>
<protein>
    <submittedName>
        <fullName evidence="6">Universal stress protein</fullName>
    </submittedName>
</protein>
<organism evidence="6 7">
    <name type="scientific">Banduia mediterranea</name>
    <dbReference type="NCBI Taxonomy" id="3075609"/>
    <lineage>
        <taxon>Bacteria</taxon>
        <taxon>Pseudomonadati</taxon>
        <taxon>Pseudomonadota</taxon>
        <taxon>Gammaproteobacteria</taxon>
        <taxon>Nevskiales</taxon>
        <taxon>Algiphilaceae</taxon>
        <taxon>Banduia</taxon>
    </lineage>
</organism>
<name>A0ABU2WIQ2_9GAMM</name>
<dbReference type="PANTHER" id="PTHR47892">
    <property type="entry name" value="UNIVERSAL STRESS PROTEIN E"/>
    <property type="match status" value="1"/>
</dbReference>
<keyword evidence="3" id="KW-0963">Cytoplasm</keyword>
<feature type="domain" description="UspA" evidence="5">
    <location>
        <begin position="142"/>
        <end position="284"/>
    </location>
</feature>
<evidence type="ECO:0000256" key="3">
    <source>
        <dbReference type="ARBA" id="ARBA00022490"/>
    </source>
</evidence>
<sequence>MSQFRRIMLVTVGEAQRSPALERAIRLANASGAALHVCVLDESGSAPDREALLQERRLWFKEEAQLLDAPNPQFTTEAISDSDPLAEILAHVVEFKADLLIKDADPETPARRLLLARLDWHLLRDCPVPLLLVHMGAHALPKRIVAAVDLDEDEALNRHIVDQALALAIQSNADLHLATVFDPLVAAEALPPLVPNLRPDQYASLSKGSRTAFDSFAADYGVPHLRRHFLLGTFKRSMRELTQRSQADVLVLGTAGHKGLEHLLLGGSARALLDHVRCDVYVVKPPALAERLEQRIRDQASKPE</sequence>
<evidence type="ECO:0000313" key="7">
    <source>
        <dbReference type="Proteomes" id="UP001254608"/>
    </source>
</evidence>
<evidence type="ECO:0000256" key="4">
    <source>
        <dbReference type="ARBA" id="ARBA00037131"/>
    </source>
</evidence>
<gene>
    <name evidence="6" type="ORF">RM530_09105</name>
</gene>
<dbReference type="CDD" id="cd00293">
    <property type="entry name" value="USP-like"/>
    <property type="match status" value="1"/>
</dbReference>
<dbReference type="SUPFAM" id="SSF52402">
    <property type="entry name" value="Adenine nucleotide alpha hydrolases-like"/>
    <property type="match status" value="2"/>
</dbReference>